<dbReference type="PANTHER" id="PTHR35179">
    <property type="entry name" value="PROTEIN CBG02620"/>
    <property type="match status" value="1"/>
</dbReference>
<feature type="compositionally biased region" description="Low complexity" evidence="1">
    <location>
        <begin position="273"/>
        <end position="286"/>
    </location>
</feature>
<feature type="compositionally biased region" description="Basic and acidic residues" evidence="1">
    <location>
        <begin position="345"/>
        <end position="354"/>
    </location>
</feature>
<evidence type="ECO:0000256" key="1">
    <source>
        <dbReference type="SAM" id="MobiDB-lite"/>
    </source>
</evidence>
<keyword evidence="2" id="KW-1133">Transmembrane helix</keyword>
<feature type="transmembrane region" description="Helical" evidence="2">
    <location>
        <begin position="169"/>
        <end position="187"/>
    </location>
</feature>
<feature type="transmembrane region" description="Helical" evidence="2">
    <location>
        <begin position="127"/>
        <end position="149"/>
    </location>
</feature>
<evidence type="ECO:0000313" key="3">
    <source>
        <dbReference type="EMBL" id="KAH7246567.1"/>
    </source>
</evidence>
<evidence type="ECO:0000256" key="2">
    <source>
        <dbReference type="SAM" id="Phobius"/>
    </source>
</evidence>
<feature type="region of interest" description="Disordered" evidence="1">
    <location>
        <begin position="328"/>
        <end position="371"/>
    </location>
</feature>
<reference evidence="3" key="1">
    <citation type="journal article" date="2021" name="Nat. Commun.">
        <title>Genetic determinants of endophytism in the Arabidopsis root mycobiome.</title>
        <authorList>
            <person name="Mesny F."/>
            <person name="Miyauchi S."/>
            <person name="Thiergart T."/>
            <person name="Pickel B."/>
            <person name="Atanasova L."/>
            <person name="Karlsson M."/>
            <person name="Huettel B."/>
            <person name="Barry K.W."/>
            <person name="Haridas S."/>
            <person name="Chen C."/>
            <person name="Bauer D."/>
            <person name="Andreopoulos W."/>
            <person name="Pangilinan J."/>
            <person name="LaButti K."/>
            <person name="Riley R."/>
            <person name="Lipzen A."/>
            <person name="Clum A."/>
            <person name="Drula E."/>
            <person name="Henrissat B."/>
            <person name="Kohler A."/>
            <person name="Grigoriev I.V."/>
            <person name="Martin F.M."/>
            <person name="Hacquard S."/>
        </authorList>
    </citation>
    <scope>NUCLEOTIDE SEQUENCE</scope>
    <source>
        <strain evidence="3">MPI-SDFR-AT-0068</strain>
    </source>
</reference>
<keyword evidence="2" id="KW-0812">Transmembrane</keyword>
<feature type="region of interest" description="Disordered" evidence="1">
    <location>
        <begin position="263"/>
        <end position="294"/>
    </location>
</feature>
<organism evidence="3 4">
    <name type="scientific">Fusarium tricinctum</name>
    <dbReference type="NCBI Taxonomy" id="61284"/>
    <lineage>
        <taxon>Eukaryota</taxon>
        <taxon>Fungi</taxon>
        <taxon>Dikarya</taxon>
        <taxon>Ascomycota</taxon>
        <taxon>Pezizomycotina</taxon>
        <taxon>Sordariomycetes</taxon>
        <taxon>Hypocreomycetidae</taxon>
        <taxon>Hypocreales</taxon>
        <taxon>Nectriaceae</taxon>
        <taxon>Fusarium</taxon>
        <taxon>Fusarium tricinctum species complex</taxon>
    </lineage>
</organism>
<keyword evidence="4" id="KW-1185">Reference proteome</keyword>
<dbReference type="EMBL" id="JAGPXF010000004">
    <property type="protein sequence ID" value="KAH7246567.1"/>
    <property type="molecule type" value="Genomic_DNA"/>
</dbReference>
<name>A0A8K0RVE9_9HYPO</name>
<gene>
    <name evidence="3" type="ORF">BKA59DRAFT_396426</name>
</gene>
<comment type="caution">
    <text evidence="3">The sequence shown here is derived from an EMBL/GenBank/DDBJ whole genome shotgun (WGS) entry which is preliminary data.</text>
</comment>
<evidence type="ECO:0000313" key="4">
    <source>
        <dbReference type="Proteomes" id="UP000813427"/>
    </source>
</evidence>
<accession>A0A8K0RVE9</accession>
<proteinExistence type="predicted"/>
<dbReference type="OrthoDB" id="3205825at2759"/>
<feature type="transmembrane region" description="Helical" evidence="2">
    <location>
        <begin position="207"/>
        <end position="226"/>
    </location>
</feature>
<feature type="transmembrane region" description="Helical" evidence="2">
    <location>
        <begin position="93"/>
        <end position="115"/>
    </location>
</feature>
<feature type="compositionally biased region" description="Basic residues" evidence="1">
    <location>
        <begin position="361"/>
        <end position="371"/>
    </location>
</feature>
<feature type="transmembrane region" description="Helical" evidence="2">
    <location>
        <begin position="61"/>
        <end position="81"/>
    </location>
</feature>
<dbReference type="PANTHER" id="PTHR35179:SF1">
    <property type="entry name" value="INTEGRAL MEMBRANE PROTEIN"/>
    <property type="match status" value="1"/>
</dbReference>
<feature type="transmembrane region" description="Helical" evidence="2">
    <location>
        <begin position="21"/>
        <end position="40"/>
    </location>
</feature>
<dbReference type="AlphaFoldDB" id="A0A8K0RVE9"/>
<protein>
    <submittedName>
        <fullName evidence="3">Uncharacterized protein</fullName>
    </submittedName>
</protein>
<dbReference type="Proteomes" id="UP000813427">
    <property type="component" value="Unassembled WGS sequence"/>
</dbReference>
<keyword evidence="2" id="KW-0472">Membrane</keyword>
<feature type="compositionally biased region" description="Low complexity" evidence="1">
    <location>
        <begin position="328"/>
        <end position="338"/>
    </location>
</feature>
<sequence>MGRGFLVPDNYVDDLPNETDMNVASIAWGLSLGVTLFNVAKAVRQTRSAWNRRKKITSYIALLWAEIISSTILGIMCWFYLEGTIQPSMQFFFFIIVWWSTQVQCLIQIIINRVALLMVVRSNGTKLKWLCFLILFAINISVFCIWVPARLQISESYIHLNEIWDRCEKVIFALMDAALNVYFIWVVKQRLVANGLQKYTRLYQMNMFLCVCSIALDILLIGMMSLPNGFVYIQFHPLVYLLKLQIEMNMADLIGKVVRASNSDPNAHDYSSRSRTTGTSRPHGTRFGQTLASAHHRTHIELGEEDEYELKEREKIDGIKKTVVTQVVHTGQQPQQQTDDSDSTIDDHNNDRAVSEASSTKHLHQRKYSVV</sequence>